<sequence>MRMEILPNYRLAYVRQTGPYGPANTQAMQQIKEWSRAKGLLTESTVLLGIANDNPRTTSPQDCRYDACIVLADRNAIDESIGERELIGGEYAIFTVKHTSEDVQRAWGAIFSVMHNSGLRQADKPIIERYVGNMEIHDFCEICVPVER</sequence>
<proteinExistence type="predicted"/>
<gene>
    <name evidence="2" type="ORF">PAT3040_03897</name>
</gene>
<dbReference type="EMBL" id="BDQX01000208">
    <property type="protein sequence ID" value="GBG09256.1"/>
    <property type="molecule type" value="Genomic_DNA"/>
</dbReference>
<dbReference type="PANTHER" id="PTHR40055">
    <property type="entry name" value="TRANSCRIPTIONAL REGULATOR YGIV-RELATED"/>
    <property type="match status" value="1"/>
</dbReference>
<organism evidence="2 3">
    <name type="scientific">Paenibacillus agaridevorans</name>
    <dbReference type="NCBI Taxonomy" id="171404"/>
    <lineage>
        <taxon>Bacteria</taxon>
        <taxon>Bacillati</taxon>
        <taxon>Bacillota</taxon>
        <taxon>Bacilli</taxon>
        <taxon>Bacillales</taxon>
        <taxon>Paenibacillaceae</taxon>
        <taxon>Paenibacillus</taxon>
    </lineage>
</organism>
<dbReference type="InterPro" id="IPR029442">
    <property type="entry name" value="GyrI-like"/>
</dbReference>
<dbReference type="Proteomes" id="UP000245202">
    <property type="component" value="Unassembled WGS sequence"/>
</dbReference>
<dbReference type="Gene3D" id="3.20.80.10">
    <property type="entry name" value="Regulatory factor, effector binding domain"/>
    <property type="match status" value="1"/>
</dbReference>
<name>A0A2R5ERE2_9BACL</name>
<reference evidence="2 3" key="1">
    <citation type="submission" date="2017-08" db="EMBL/GenBank/DDBJ databases">
        <title>Substantial Increase in Enzyme Production by Combined Drug-Resistance Mutations in Paenibacillus agaridevorans.</title>
        <authorList>
            <person name="Tanaka Y."/>
            <person name="Funane K."/>
            <person name="Hosaka T."/>
            <person name="Shiwa Y."/>
            <person name="Fujita N."/>
            <person name="Miyazaki T."/>
            <person name="Yoshikawa H."/>
            <person name="Murakami K."/>
            <person name="Kasahara K."/>
            <person name="Inaoka T."/>
            <person name="Hiraga Y."/>
            <person name="Ochi K."/>
        </authorList>
    </citation>
    <scope>NUCLEOTIDE SEQUENCE [LARGE SCALE GENOMIC DNA]</scope>
    <source>
        <strain evidence="2 3">T-3040</strain>
    </source>
</reference>
<dbReference type="AlphaFoldDB" id="A0A2R5ERE2"/>
<comment type="caution">
    <text evidence="2">The sequence shown here is derived from an EMBL/GenBank/DDBJ whole genome shotgun (WGS) entry which is preliminary data.</text>
</comment>
<evidence type="ECO:0000313" key="3">
    <source>
        <dbReference type="Proteomes" id="UP000245202"/>
    </source>
</evidence>
<dbReference type="SMART" id="SM00871">
    <property type="entry name" value="AraC_E_bind"/>
    <property type="match status" value="1"/>
</dbReference>
<evidence type="ECO:0000259" key="1">
    <source>
        <dbReference type="SMART" id="SM00871"/>
    </source>
</evidence>
<dbReference type="InterPro" id="IPR011256">
    <property type="entry name" value="Reg_factor_effector_dom_sf"/>
</dbReference>
<dbReference type="PANTHER" id="PTHR40055:SF1">
    <property type="entry name" value="TRANSCRIPTIONAL REGULATOR YGIV-RELATED"/>
    <property type="match status" value="1"/>
</dbReference>
<protein>
    <submittedName>
        <fullName evidence="2">DNA gyrase inhibitor</fullName>
    </submittedName>
</protein>
<dbReference type="InterPro" id="IPR050908">
    <property type="entry name" value="SmbC-like"/>
</dbReference>
<dbReference type="SUPFAM" id="SSF55136">
    <property type="entry name" value="Probable bacterial effector-binding domain"/>
    <property type="match status" value="1"/>
</dbReference>
<keyword evidence="3" id="KW-1185">Reference proteome</keyword>
<dbReference type="Pfam" id="PF06445">
    <property type="entry name" value="GyrI-like"/>
    <property type="match status" value="1"/>
</dbReference>
<evidence type="ECO:0000313" key="2">
    <source>
        <dbReference type="EMBL" id="GBG09256.1"/>
    </source>
</evidence>
<feature type="domain" description="AraC effector-binding" evidence="1">
    <location>
        <begin position="1"/>
        <end position="147"/>
    </location>
</feature>
<dbReference type="InterPro" id="IPR010499">
    <property type="entry name" value="AraC_E-bd"/>
</dbReference>
<accession>A0A2R5ERE2</accession>